<protein>
    <submittedName>
        <fullName evidence="7">TetR/AcrR family transcriptional regulator</fullName>
    </submittedName>
</protein>
<keyword evidence="8" id="KW-1185">Reference proteome</keyword>
<dbReference type="Pfam" id="PF13977">
    <property type="entry name" value="TetR_C_6"/>
    <property type="match status" value="1"/>
</dbReference>
<keyword evidence="2" id="KW-0805">Transcription regulation</keyword>
<dbReference type="InterPro" id="IPR009057">
    <property type="entry name" value="Homeodomain-like_sf"/>
</dbReference>
<dbReference type="RefSeq" id="WP_379577789.1">
    <property type="nucleotide sequence ID" value="NZ_JBHUFV010000054.1"/>
</dbReference>
<dbReference type="InterPro" id="IPR039538">
    <property type="entry name" value="BetI_C"/>
</dbReference>
<dbReference type="SUPFAM" id="SSF46689">
    <property type="entry name" value="Homeodomain-like"/>
    <property type="match status" value="1"/>
</dbReference>
<name>A0ABW4T890_9ACTN</name>
<feature type="domain" description="HTH tetR-type" evidence="6">
    <location>
        <begin position="7"/>
        <end position="67"/>
    </location>
</feature>
<gene>
    <name evidence="7" type="ORF">ACFSKW_36585</name>
</gene>
<dbReference type="Pfam" id="PF00440">
    <property type="entry name" value="TetR_N"/>
    <property type="match status" value="1"/>
</dbReference>
<accession>A0ABW4T890</accession>
<dbReference type="Proteomes" id="UP001597368">
    <property type="component" value="Unassembled WGS sequence"/>
</dbReference>
<evidence type="ECO:0000256" key="1">
    <source>
        <dbReference type="ARBA" id="ARBA00022491"/>
    </source>
</evidence>
<dbReference type="InterPro" id="IPR036271">
    <property type="entry name" value="Tet_transcr_reg_TetR-rel_C_sf"/>
</dbReference>
<evidence type="ECO:0000313" key="8">
    <source>
        <dbReference type="Proteomes" id="UP001597368"/>
    </source>
</evidence>
<keyword evidence="3 5" id="KW-0238">DNA-binding</keyword>
<dbReference type="SUPFAM" id="SSF48498">
    <property type="entry name" value="Tetracyclin repressor-like, C-terminal domain"/>
    <property type="match status" value="1"/>
</dbReference>
<dbReference type="EMBL" id="JBHUFV010000054">
    <property type="protein sequence ID" value="MFD1937001.1"/>
    <property type="molecule type" value="Genomic_DNA"/>
</dbReference>
<dbReference type="Gene3D" id="1.10.357.10">
    <property type="entry name" value="Tetracycline Repressor, domain 2"/>
    <property type="match status" value="1"/>
</dbReference>
<reference evidence="8" key="1">
    <citation type="journal article" date="2019" name="Int. J. Syst. Evol. Microbiol.">
        <title>The Global Catalogue of Microorganisms (GCM) 10K type strain sequencing project: providing services to taxonomists for standard genome sequencing and annotation.</title>
        <authorList>
            <consortium name="The Broad Institute Genomics Platform"/>
            <consortium name="The Broad Institute Genome Sequencing Center for Infectious Disease"/>
            <person name="Wu L."/>
            <person name="Ma J."/>
        </authorList>
    </citation>
    <scope>NUCLEOTIDE SEQUENCE [LARGE SCALE GENOMIC DNA]</scope>
    <source>
        <strain evidence="8">ICMP 6774ER</strain>
    </source>
</reference>
<evidence type="ECO:0000256" key="3">
    <source>
        <dbReference type="ARBA" id="ARBA00023125"/>
    </source>
</evidence>
<proteinExistence type="predicted"/>
<dbReference type="PANTHER" id="PTHR47506:SF6">
    <property type="entry name" value="HTH-TYPE TRANSCRIPTIONAL REPRESSOR NEMR"/>
    <property type="match status" value="1"/>
</dbReference>
<evidence type="ECO:0000313" key="7">
    <source>
        <dbReference type="EMBL" id="MFD1937001.1"/>
    </source>
</evidence>
<evidence type="ECO:0000256" key="2">
    <source>
        <dbReference type="ARBA" id="ARBA00023015"/>
    </source>
</evidence>
<feature type="DNA-binding region" description="H-T-H motif" evidence="5">
    <location>
        <begin position="30"/>
        <end position="49"/>
    </location>
</feature>
<dbReference type="PRINTS" id="PR00455">
    <property type="entry name" value="HTHTETR"/>
</dbReference>
<sequence length="202" mass="22282">MAQRRGSGRREEIAGVAAEMFARKGFRGTGMTEIAARVGITEPGLLYHFRNKEGLLRAVIEWRDSRSMDYAREVTSIGGLGTIREMPAYAHRNRAERGLTKLFAVLLAENLDEGDPAHAFFRDRYREMRALLADALAVGQERGEIRADIVPARKAAEILATLDGLATQWLLDPDEVDLVDAIESYARSLEGDLAAVGTPLGR</sequence>
<dbReference type="InterPro" id="IPR001647">
    <property type="entry name" value="HTH_TetR"/>
</dbReference>
<evidence type="ECO:0000256" key="5">
    <source>
        <dbReference type="PROSITE-ProRule" id="PRU00335"/>
    </source>
</evidence>
<evidence type="ECO:0000256" key="4">
    <source>
        <dbReference type="ARBA" id="ARBA00023163"/>
    </source>
</evidence>
<organism evidence="7 8">
    <name type="scientific">Nonomuraea mangrovi</name>
    <dbReference type="NCBI Taxonomy" id="2316207"/>
    <lineage>
        <taxon>Bacteria</taxon>
        <taxon>Bacillati</taxon>
        <taxon>Actinomycetota</taxon>
        <taxon>Actinomycetes</taxon>
        <taxon>Streptosporangiales</taxon>
        <taxon>Streptosporangiaceae</taxon>
        <taxon>Nonomuraea</taxon>
    </lineage>
</organism>
<dbReference type="PROSITE" id="PS50977">
    <property type="entry name" value="HTH_TETR_2"/>
    <property type="match status" value="1"/>
</dbReference>
<evidence type="ECO:0000259" key="6">
    <source>
        <dbReference type="PROSITE" id="PS50977"/>
    </source>
</evidence>
<dbReference type="PANTHER" id="PTHR47506">
    <property type="entry name" value="TRANSCRIPTIONAL REGULATORY PROTEIN"/>
    <property type="match status" value="1"/>
</dbReference>
<keyword evidence="4" id="KW-0804">Transcription</keyword>
<comment type="caution">
    <text evidence="7">The sequence shown here is derived from an EMBL/GenBank/DDBJ whole genome shotgun (WGS) entry which is preliminary data.</text>
</comment>
<keyword evidence="1" id="KW-0678">Repressor</keyword>